<comment type="caution">
    <text evidence="1">The sequence shown here is derived from an EMBL/GenBank/DDBJ whole genome shotgun (WGS) entry which is preliminary data.</text>
</comment>
<dbReference type="EMBL" id="WIXE01004524">
    <property type="protein sequence ID" value="KAK5982954.1"/>
    <property type="molecule type" value="Genomic_DNA"/>
</dbReference>
<reference evidence="1 2" key="1">
    <citation type="submission" date="2019-10" db="EMBL/GenBank/DDBJ databases">
        <title>Assembly and Annotation for the nematode Trichostrongylus colubriformis.</title>
        <authorList>
            <person name="Martin J."/>
        </authorList>
    </citation>
    <scope>NUCLEOTIDE SEQUENCE [LARGE SCALE GENOMIC DNA]</scope>
    <source>
        <strain evidence="1">G859</strain>
        <tissue evidence="1">Whole worm</tissue>
    </source>
</reference>
<gene>
    <name evidence="1" type="ORF">GCK32_021602</name>
</gene>
<sequence>MVEHNIDQSTGVAILCGRMYEERLQSLQISIFDFRL</sequence>
<evidence type="ECO:0000313" key="1">
    <source>
        <dbReference type="EMBL" id="KAK5982954.1"/>
    </source>
</evidence>
<feature type="non-terminal residue" evidence="1">
    <location>
        <position position="36"/>
    </location>
</feature>
<proteinExistence type="predicted"/>
<dbReference type="Proteomes" id="UP001331761">
    <property type="component" value="Unassembled WGS sequence"/>
</dbReference>
<protein>
    <submittedName>
        <fullName evidence="1">Uncharacterized protein</fullName>
    </submittedName>
</protein>
<accession>A0AAN8J307</accession>
<name>A0AAN8J307_TRICO</name>
<keyword evidence="2" id="KW-1185">Reference proteome</keyword>
<evidence type="ECO:0000313" key="2">
    <source>
        <dbReference type="Proteomes" id="UP001331761"/>
    </source>
</evidence>
<organism evidence="1 2">
    <name type="scientific">Trichostrongylus colubriformis</name>
    <name type="common">Black scour worm</name>
    <dbReference type="NCBI Taxonomy" id="6319"/>
    <lineage>
        <taxon>Eukaryota</taxon>
        <taxon>Metazoa</taxon>
        <taxon>Ecdysozoa</taxon>
        <taxon>Nematoda</taxon>
        <taxon>Chromadorea</taxon>
        <taxon>Rhabditida</taxon>
        <taxon>Rhabditina</taxon>
        <taxon>Rhabditomorpha</taxon>
        <taxon>Strongyloidea</taxon>
        <taxon>Trichostrongylidae</taxon>
        <taxon>Trichostrongylus</taxon>
    </lineage>
</organism>
<dbReference type="AlphaFoldDB" id="A0AAN8J307"/>